<accession>A0A937XGD0</accession>
<feature type="transmembrane region" description="Helical" evidence="1">
    <location>
        <begin position="29"/>
        <end position="49"/>
    </location>
</feature>
<evidence type="ECO:0000313" key="2">
    <source>
        <dbReference type="EMBL" id="MBM3331133.1"/>
    </source>
</evidence>
<feature type="transmembrane region" description="Helical" evidence="1">
    <location>
        <begin position="109"/>
        <end position="128"/>
    </location>
</feature>
<evidence type="ECO:0000313" key="3">
    <source>
        <dbReference type="Proteomes" id="UP000779900"/>
    </source>
</evidence>
<dbReference type="Proteomes" id="UP000779900">
    <property type="component" value="Unassembled WGS sequence"/>
</dbReference>
<evidence type="ECO:0000256" key="1">
    <source>
        <dbReference type="SAM" id="Phobius"/>
    </source>
</evidence>
<proteinExistence type="predicted"/>
<sequence>MRRFLRVVLLGYWNPARFAEAVREVPTPAWGLLAVLIRAALDSILIYLPPALLGWQPWPGPTITLLHAETYYWFLVWFTPVFMLFLWVYLSGLTHVVLRLTRRRTDVDFVLNVGGFVQLVVGAALVVWDWGYYALGMRSPVTLGITHWILVQWATVLTVVAYRKFLGLPVWYTIVLYVFTAAASYPIAMLVMRSPFH</sequence>
<keyword evidence="1" id="KW-1133">Transmembrane helix</keyword>
<organism evidence="2 3">
    <name type="scientific">candidate division WOR-3 bacterium</name>
    <dbReference type="NCBI Taxonomy" id="2052148"/>
    <lineage>
        <taxon>Bacteria</taxon>
        <taxon>Bacteria division WOR-3</taxon>
    </lineage>
</organism>
<protein>
    <recommendedName>
        <fullName evidence="4">Yip1 domain-containing protein</fullName>
    </recommendedName>
</protein>
<dbReference type="EMBL" id="VGIR01000019">
    <property type="protein sequence ID" value="MBM3331133.1"/>
    <property type="molecule type" value="Genomic_DNA"/>
</dbReference>
<evidence type="ECO:0008006" key="4">
    <source>
        <dbReference type="Google" id="ProtNLM"/>
    </source>
</evidence>
<feature type="transmembrane region" description="Helical" evidence="1">
    <location>
        <begin position="140"/>
        <end position="162"/>
    </location>
</feature>
<dbReference type="AlphaFoldDB" id="A0A937XGD0"/>
<keyword evidence="1" id="KW-0472">Membrane</keyword>
<feature type="transmembrane region" description="Helical" evidence="1">
    <location>
        <begin position="70"/>
        <end position="89"/>
    </location>
</feature>
<keyword evidence="1" id="KW-0812">Transmembrane</keyword>
<reference evidence="2" key="1">
    <citation type="submission" date="2019-03" db="EMBL/GenBank/DDBJ databases">
        <title>Lake Tanganyika Metagenome-Assembled Genomes (MAGs).</title>
        <authorList>
            <person name="Tran P."/>
        </authorList>
    </citation>
    <scope>NUCLEOTIDE SEQUENCE</scope>
    <source>
        <strain evidence="2">K_DeepCast_150m_m2_040</strain>
    </source>
</reference>
<name>A0A937XGD0_UNCW3</name>
<gene>
    <name evidence="2" type="ORF">FJY68_04675</name>
</gene>
<comment type="caution">
    <text evidence="2">The sequence shown here is derived from an EMBL/GenBank/DDBJ whole genome shotgun (WGS) entry which is preliminary data.</text>
</comment>
<feature type="transmembrane region" description="Helical" evidence="1">
    <location>
        <begin position="168"/>
        <end position="191"/>
    </location>
</feature>